<evidence type="ECO:0000313" key="2">
    <source>
        <dbReference type="Proteomes" id="UP000246018"/>
    </source>
</evidence>
<protein>
    <submittedName>
        <fullName evidence="1">Uncharacterized protein</fullName>
    </submittedName>
</protein>
<dbReference type="EMBL" id="QDGZ01000010">
    <property type="protein sequence ID" value="PVG81071.1"/>
    <property type="molecule type" value="Genomic_DNA"/>
</dbReference>
<comment type="caution">
    <text evidence="1">The sequence shown here is derived from an EMBL/GenBank/DDBJ whole genome shotgun (WGS) entry which is preliminary data.</text>
</comment>
<keyword evidence="2" id="KW-1185">Reference proteome</keyword>
<sequence>MDDQYDVDLVDHALLEEVELTAELIVAASVSRTPLSRAEIDRILGVTPTVPRPRSGAGSDS</sequence>
<dbReference type="AlphaFoldDB" id="A0A2T8F5T9"/>
<dbReference type="RefSeq" id="WP_116573997.1">
    <property type="nucleotide sequence ID" value="NZ_QDGZ01000010.1"/>
</dbReference>
<evidence type="ECO:0000313" key="1">
    <source>
        <dbReference type="EMBL" id="PVG81071.1"/>
    </source>
</evidence>
<dbReference type="Proteomes" id="UP000246018">
    <property type="component" value="Unassembled WGS sequence"/>
</dbReference>
<accession>A0A2T8F5T9</accession>
<proteinExistence type="predicted"/>
<organism evidence="1 2">
    <name type="scientific">Nocardioides gansuensis</name>
    <dbReference type="NCBI Taxonomy" id="2138300"/>
    <lineage>
        <taxon>Bacteria</taxon>
        <taxon>Bacillati</taxon>
        <taxon>Actinomycetota</taxon>
        <taxon>Actinomycetes</taxon>
        <taxon>Propionibacteriales</taxon>
        <taxon>Nocardioidaceae</taxon>
        <taxon>Nocardioides</taxon>
    </lineage>
</organism>
<gene>
    <name evidence="1" type="ORF">DDE18_19855</name>
</gene>
<reference evidence="1 2" key="1">
    <citation type="submission" date="2018-04" db="EMBL/GenBank/DDBJ databases">
        <title>Genome of Nocardioides gansuensis WSJ-1.</title>
        <authorList>
            <person name="Wu S."/>
            <person name="Wang G."/>
        </authorList>
    </citation>
    <scope>NUCLEOTIDE SEQUENCE [LARGE SCALE GENOMIC DNA]</scope>
    <source>
        <strain evidence="1 2">WSJ-1</strain>
    </source>
</reference>
<name>A0A2T8F5T9_9ACTN</name>